<dbReference type="Gene3D" id="2.130.10.10">
    <property type="entry name" value="YVTN repeat-like/Quinoprotein amine dehydrogenase"/>
    <property type="match status" value="2"/>
</dbReference>
<dbReference type="AlphaFoldDB" id="A0A1Y2AYV4"/>
<dbReference type="InterPro" id="IPR015943">
    <property type="entry name" value="WD40/YVTN_repeat-like_dom_sf"/>
</dbReference>
<dbReference type="InterPro" id="IPR051150">
    <property type="entry name" value="SWT21/TCAB1_mRNA_Telomere"/>
</dbReference>
<proteinExistence type="predicted"/>
<evidence type="ECO:0008006" key="3">
    <source>
        <dbReference type="Google" id="ProtNLM"/>
    </source>
</evidence>
<accession>A0A1Y2AYV4</accession>
<sequence length="332" mass="36423">MVEVEERAEDHDGPSEIIAWPQTPVYNLAASPRELSRINVSELQSEVRDNFCRHARWCADGSSVLTISEDRIIRVFDTPTSSDNVAGPSVSSPRTFAQPDAIHATAWFPSATVLASETFCFAASIRDTPVRLVDATDGRIRATYPIIDHRERMIAPHSLAWNPTATKLYCGHESAIEVLDIASPGEAGERWKTSYTRKEKGNQKGIISTLAFCPDYSGLFAAGSFAGNVSLYSEDTGSTAVAHLEGIKGGGVTQVAFHPLSPQTLFVASRRCNVIQVFDTRNPSSGPFMEIERKGMSNQRIWFDVDPWGRYLASGDEVNIIPALHSYEVADT</sequence>
<dbReference type="EMBL" id="MCFC01000036">
    <property type="protein sequence ID" value="ORY27763.1"/>
    <property type="molecule type" value="Genomic_DNA"/>
</dbReference>
<protein>
    <recommendedName>
        <fullName evidence="3">WD40-repeat-containing domain protein</fullName>
    </recommendedName>
</protein>
<organism evidence="1 2">
    <name type="scientific">Naematelia encephala</name>
    <dbReference type="NCBI Taxonomy" id="71784"/>
    <lineage>
        <taxon>Eukaryota</taxon>
        <taxon>Fungi</taxon>
        <taxon>Dikarya</taxon>
        <taxon>Basidiomycota</taxon>
        <taxon>Agaricomycotina</taxon>
        <taxon>Tremellomycetes</taxon>
        <taxon>Tremellales</taxon>
        <taxon>Naemateliaceae</taxon>
        <taxon>Naematelia</taxon>
    </lineage>
</organism>
<dbReference type="OrthoDB" id="239865at2759"/>
<dbReference type="FunCoup" id="A0A1Y2AYV4">
    <property type="interactions" value="464"/>
</dbReference>
<dbReference type="SUPFAM" id="SSF101908">
    <property type="entry name" value="Putative isomerase YbhE"/>
    <property type="match status" value="1"/>
</dbReference>
<keyword evidence="2" id="KW-1185">Reference proteome</keyword>
<comment type="caution">
    <text evidence="1">The sequence shown here is derived from an EMBL/GenBank/DDBJ whole genome shotgun (WGS) entry which is preliminary data.</text>
</comment>
<name>A0A1Y2AYV4_9TREE</name>
<evidence type="ECO:0000313" key="1">
    <source>
        <dbReference type="EMBL" id="ORY27763.1"/>
    </source>
</evidence>
<dbReference type="InParanoid" id="A0A1Y2AYV4"/>
<dbReference type="SMART" id="SM00320">
    <property type="entry name" value="WD40"/>
    <property type="match status" value="3"/>
</dbReference>
<dbReference type="Proteomes" id="UP000193986">
    <property type="component" value="Unassembled WGS sequence"/>
</dbReference>
<reference evidence="1 2" key="1">
    <citation type="submission" date="2016-07" db="EMBL/GenBank/DDBJ databases">
        <title>Pervasive Adenine N6-methylation of Active Genes in Fungi.</title>
        <authorList>
            <consortium name="DOE Joint Genome Institute"/>
            <person name="Mondo S.J."/>
            <person name="Dannebaum R.O."/>
            <person name="Kuo R.C."/>
            <person name="Labutti K."/>
            <person name="Haridas S."/>
            <person name="Kuo A."/>
            <person name="Salamov A."/>
            <person name="Ahrendt S.R."/>
            <person name="Lipzen A."/>
            <person name="Sullivan W."/>
            <person name="Andreopoulos W.B."/>
            <person name="Clum A."/>
            <person name="Lindquist E."/>
            <person name="Daum C."/>
            <person name="Ramamoorthy G.K."/>
            <person name="Gryganskyi A."/>
            <person name="Culley D."/>
            <person name="Magnuson J.K."/>
            <person name="James T.Y."/>
            <person name="O'Malley M.A."/>
            <person name="Stajich J.E."/>
            <person name="Spatafora J.W."/>
            <person name="Visel A."/>
            <person name="Grigoriev I.V."/>
        </authorList>
    </citation>
    <scope>NUCLEOTIDE SEQUENCE [LARGE SCALE GENOMIC DNA]</scope>
    <source>
        <strain evidence="1 2">68-887.2</strain>
    </source>
</reference>
<evidence type="ECO:0000313" key="2">
    <source>
        <dbReference type="Proteomes" id="UP000193986"/>
    </source>
</evidence>
<dbReference type="STRING" id="71784.A0A1Y2AYV4"/>
<gene>
    <name evidence="1" type="ORF">BCR39DRAFT_537048</name>
</gene>
<dbReference type="InterPro" id="IPR001680">
    <property type="entry name" value="WD40_rpt"/>
</dbReference>
<dbReference type="PANTHER" id="PTHR13211">
    <property type="entry name" value="TELOMERASE CAJAL BODY PROTEIN 1"/>
    <property type="match status" value="1"/>
</dbReference>
<dbReference type="PANTHER" id="PTHR13211:SF0">
    <property type="entry name" value="TELOMERASE CAJAL BODY PROTEIN 1"/>
    <property type="match status" value="1"/>
</dbReference>